<dbReference type="SUPFAM" id="SSF47769">
    <property type="entry name" value="SAM/Pointed domain"/>
    <property type="match status" value="1"/>
</dbReference>
<dbReference type="PANTHER" id="PTHR14454">
    <property type="entry name" value="GRB2-ASSOCIATED AND REGULATOR OF MAPK PROTEIN FAMILY MEMBER"/>
    <property type="match status" value="1"/>
</dbReference>
<protein>
    <submittedName>
        <fullName evidence="2">DgyrCDS4506</fullName>
    </submittedName>
</protein>
<evidence type="ECO:0000259" key="1">
    <source>
        <dbReference type="PROSITE" id="PS50105"/>
    </source>
</evidence>
<evidence type="ECO:0000313" key="3">
    <source>
        <dbReference type="Proteomes" id="UP000549394"/>
    </source>
</evidence>
<gene>
    <name evidence="2" type="ORF">DGYR_LOCUS4268</name>
</gene>
<dbReference type="EMBL" id="CAJFCJ010000006">
    <property type="protein sequence ID" value="CAD5115539.1"/>
    <property type="molecule type" value="Genomic_DNA"/>
</dbReference>
<dbReference type="Proteomes" id="UP000549394">
    <property type="component" value="Unassembled WGS sequence"/>
</dbReference>
<feature type="domain" description="SAM" evidence="1">
    <location>
        <begin position="334"/>
        <end position="394"/>
    </location>
</feature>
<name>A0A7I8VJU9_9ANNE</name>
<dbReference type="PANTHER" id="PTHR14454:SF11">
    <property type="entry name" value="SERRANO, ISOFORM F"/>
    <property type="match status" value="1"/>
</dbReference>
<keyword evidence="3" id="KW-1185">Reference proteome</keyword>
<dbReference type="InterPro" id="IPR052281">
    <property type="entry name" value="GAREM"/>
</dbReference>
<accession>A0A7I8VJU9</accession>
<dbReference type="AlphaFoldDB" id="A0A7I8VJU9"/>
<organism evidence="2 3">
    <name type="scientific">Dimorphilus gyrociliatus</name>
    <dbReference type="NCBI Taxonomy" id="2664684"/>
    <lineage>
        <taxon>Eukaryota</taxon>
        <taxon>Metazoa</taxon>
        <taxon>Spiralia</taxon>
        <taxon>Lophotrochozoa</taxon>
        <taxon>Annelida</taxon>
        <taxon>Polychaeta</taxon>
        <taxon>Polychaeta incertae sedis</taxon>
        <taxon>Dinophilidae</taxon>
        <taxon>Dimorphilus</taxon>
    </lineage>
</organism>
<dbReference type="PROSITE" id="PS50105">
    <property type="entry name" value="SAM_DOMAIN"/>
    <property type="match status" value="1"/>
</dbReference>
<dbReference type="Gene3D" id="1.10.150.50">
    <property type="entry name" value="Transcription Factor, Ets-1"/>
    <property type="match status" value="1"/>
</dbReference>
<sequence length="394" mass="45805">MELRRIVAKKQLPVVCKISTIYDRSLGEGEQEFIEEGSLFVLHCLKRERRAKVLGDFNEQFYISFNCSEEVELLPSDARLDDVEFNNVAEIMVNEPMPKLIRCIQPHIGKTVDTSVYVGEVLEISRIELNNEEQILVCLNTNAQTIRLNENDCLAKFSAMPSERLLQISELLEDENFPKRVRHFDEEKSDWKNLIIDCIIENDYVIATMVNNPYCLSIPVEEVHHRFEIINPTDELTLMLLSSLKPLYSNINTSFKVKEIGKNVPPVKWRNLAQPINGVLEEWKHSYDCKKFTVNYTKCGNLSELTYNSTLNSEFGRVCEIFDKDEKVEAISEWTNETVLNVLRELNLQKYVNKFHEENIDGSLLMHLTEEMLLNEPFCMTKYHALKLLNKLMV</sequence>
<comment type="caution">
    <text evidence="2">The sequence shown here is derived from an EMBL/GenBank/DDBJ whole genome shotgun (WGS) entry which is preliminary data.</text>
</comment>
<dbReference type="OrthoDB" id="10071566at2759"/>
<dbReference type="Pfam" id="PF00536">
    <property type="entry name" value="SAM_1"/>
    <property type="match status" value="1"/>
</dbReference>
<proteinExistence type="predicted"/>
<dbReference type="InterPro" id="IPR013761">
    <property type="entry name" value="SAM/pointed_sf"/>
</dbReference>
<evidence type="ECO:0000313" key="2">
    <source>
        <dbReference type="EMBL" id="CAD5115539.1"/>
    </source>
</evidence>
<dbReference type="InterPro" id="IPR001660">
    <property type="entry name" value="SAM"/>
</dbReference>
<reference evidence="2 3" key="1">
    <citation type="submission" date="2020-08" db="EMBL/GenBank/DDBJ databases">
        <authorList>
            <person name="Hejnol A."/>
        </authorList>
    </citation>
    <scope>NUCLEOTIDE SEQUENCE [LARGE SCALE GENOMIC DNA]</scope>
</reference>